<dbReference type="EMBL" id="SDAM02000103">
    <property type="protein sequence ID" value="KAH6829899.1"/>
    <property type="molecule type" value="Genomic_DNA"/>
</dbReference>
<dbReference type="Proteomes" id="UP001190926">
    <property type="component" value="Unassembled WGS sequence"/>
</dbReference>
<sequence length="70" mass="8156">MPSEMKNLISWNTMISGYLKLENEFESAKDSFDNNNMTTDSTETLATCLKRCRKWISGEMNEELTGYLRH</sequence>
<reference evidence="1 2" key="1">
    <citation type="journal article" date="2021" name="Nat. Commun.">
        <title>Incipient diploidization of the medicinal plant Perilla within 10,000 years.</title>
        <authorList>
            <person name="Zhang Y."/>
            <person name="Shen Q."/>
            <person name="Leng L."/>
            <person name="Zhang D."/>
            <person name="Chen S."/>
            <person name="Shi Y."/>
            <person name="Ning Z."/>
            <person name="Chen S."/>
        </authorList>
    </citation>
    <scope>NUCLEOTIDE SEQUENCE [LARGE SCALE GENOMIC DNA]</scope>
    <source>
        <strain evidence="2">cv. PC099</strain>
    </source>
</reference>
<name>A0AAD4P7K3_PERFH</name>
<comment type="caution">
    <text evidence="1">The sequence shown here is derived from an EMBL/GenBank/DDBJ whole genome shotgun (WGS) entry which is preliminary data.</text>
</comment>
<protein>
    <submittedName>
        <fullName evidence="1">Pentatricopeptide repeat superfamily protein</fullName>
    </submittedName>
</protein>
<organism evidence="1 2">
    <name type="scientific">Perilla frutescens var. hirtella</name>
    <name type="common">Perilla citriodora</name>
    <name type="synonym">Perilla setoyensis</name>
    <dbReference type="NCBI Taxonomy" id="608512"/>
    <lineage>
        <taxon>Eukaryota</taxon>
        <taxon>Viridiplantae</taxon>
        <taxon>Streptophyta</taxon>
        <taxon>Embryophyta</taxon>
        <taxon>Tracheophyta</taxon>
        <taxon>Spermatophyta</taxon>
        <taxon>Magnoliopsida</taxon>
        <taxon>eudicotyledons</taxon>
        <taxon>Gunneridae</taxon>
        <taxon>Pentapetalae</taxon>
        <taxon>asterids</taxon>
        <taxon>lamiids</taxon>
        <taxon>Lamiales</taxon>
        <taxon>Lamiaceae</taxon>
        <taxon>Nepetoideae</taxon>
        <taxon>Elsholtzieae</taxon>
        <taxon>Perilla</taxon>
    </lineage>
</organism>
<proteinExistence type="predicted"/>
<dbReference type="AlphaFoldDB" id="A0AAD4P7K3"/>
<evidence type="ECO:0000313" key="1">
    <source>
        <dbReference type="EMBL" id="KAH6829899.1"/>
    </source>
</evidence>
<gene>
    <name evidence="1" type="ORF">C2S53_012582</name>
</gene>
<keyword evidence="2" id="KW-1185">Reference proteome</keyword>
<evidence type="ECO:0000313" key="2">
    <source>
        <dbReference type="Proteomes" id="UP001190926"/>
    </source>
</evidence>
<accession>A0AAD4P7K3</accession>